<reference evidence="1" key="1">
    <citation type="journal article" date="2020" name="Stud. Mycol.">
        <title>101 Dothideomycetes genomes: a test case for predicting lifestyles and emergence of pathogens.</title>
        <authorList>
            <person name="Haridas S."/>
            <person name="Albert R."/>
            <person name="Binder M."/>
            <person name="Bloem J."/>
            <person name="Labutti K."/>
            <person name="Salamov A."/>
            <person name="Andreopoulos B."/>
            <person name="Baker S."/>
            <person name="Barry K."/>
            <person name="Bills G."/>
            <person name="Bluhm B."/>
            <person name="Cannon C."/>
            <person name="Castanera R."/>
            <person name="Culley D."/>
            <person name="Daum C."/>
            <person name="Ezra D."/>
            <person name="Gonzalez J."/>
            <person name="Henrissat B."/>
            <person name="Kuo A."/>
            <person name="Liang C."/>
            <person name="Lipzen A."/>
            <person name="Lutzoni F."/>
            <person name="Magnuson J."/>
            <person name="Mondo S."/>
            <person name="Nolan M."/>
            <person name="Ohm R."/>
            <person name="Pangilinan J."/>
            <person name="Park H.-J."/>
            <person name="Ramirez L."/>
            <person name="Alfaro M."/>
            <person name="Sun H."/>
            <person name="Tritt A."/>
            <person name="Yoshinaga Y."/>
            <person name="Zwiers L.-H."/>
            <person name="Turgeon B."/>
            <person name="Goodwin S."/>
            <person name="Spatafora J."/>
            <person name="Crous P."/>
            <person name="Grigoriev I."/>
        </authorList>
    </citation>
    <scope>NUCLEOTIDE SEQUENCE</scope>
    <source>
        <strain evidence="1">CBS 379.55</strain>
    </source>
</reference>
<protein>
    <submittedName>
        <fullName evidence="1">Uncharacterized protein</fullName>
    </submittedName>
</protein>
<dbReference type="EMBL" id="ML986505">
    <property type="protein sequence ID" value="KAF2274041.1"/>
    <property type="molecule type" value="Genomic_DNA"/>
</dbReference>
<dbReference type="GeneID" id="54546324"/>
<dbReference type="Proteomes" id="UP000800097">
    <property type="component" value="Unassembled WGS sequence"/>
</dbReference>
<sequence>MQYRPTLLLPPSSRRLEWVLPPAISGHGFLQPHRLLSGRTCPHLLQSSQRPSIFVPICFLMWCELDKVQRRNLWQIATCVSETKVDSTVGRSIWQSSI</sequence>
<keyword evidence="2" id="KW-1185">Reference proteome</keyword>
<organism evidence="1 2">
    <name type="scientific">Westerdykella ornata</name>
    <dbReference type="NCBI Taxonomy" id="318751"/>
    <lineage>
        <taxon>Eukaryota</taxon>
        <taxon>Fungi</taxon>
        <taxon>Dikarya</taxon>
        <taxon>Ascomycota</taxon>
        <taxon>Pezizomycotina</taxon>
        <taxon>Dothideomycetes</taxon>
        <taxon>Pleosporomycetidae</taxon>
        <taxon>Pleosporales</taxon>
        <taxon>Sporormiaceae</taxon>
        <taxon>Westerdykella</taxon>
    </lineage>
</organism>
<dbReference type="AlphaFoldDB" id="A0A6A6JBT7"/>
<name>A0A6A6JBT7_WESOR</name>
<accession>A0A6A6JBT7</accession>
<proteinExistence type="predicted"/>
<dbReference type="RefSeq" id="XP_033651580.1">
    <property type="nucleotide sequence ID" value="XM_033793149.1"/>
</dbReference>
<evidence type="ECO:0000313" key="1">
    <source>
        <dbReference type="EMBL" id="KAF2274041.1"/>
    </source>
</evidence>
<evidence type="ECO:0000313" key="2">
    <source>
        <dbReference type="Proteomes" id="UP000800097"/>
    </source>
</evidence>
<gene>
    <name evidence="1" type="ORF">EI97DRAFT_134511</name>
</gene>